<feature type="compositionally biased region" description="Polar residues" evidence="1">
    <location>
        <begin position="158"/>
        <end position="184"/>
    </location>
</feature>
<dbReference type="InterPro" id="IPR029056">
    <property type="entry name" value="Ribokinase-like"/>
</dbReference>
<dbReference type="InterPro" id="IPR052562">
    <property type="entry name" value="Ketohexokinase-related"/>
</dbReference>
<proteinExistence type="predicted"/>
<feature type="region of interest" description="Disordered" evidence="1">
    <location>
        <begin position="154"/>
        <end position="191"/>
    </location>
</feature>
<feature type="domain" description="Carbohydrate kinase PfkB" evidence="2">
    <location>
        <begin position="41"/>
        <end position="136"/>
    </location>
</feature>
<feature type="region of interest" description="Disordered" evidence="1">
    <location>
        <begin position="317"/>
        <end position="342"/>
    </location>
</feature>
<protein>
    <recommendedName>
        <fullName evidence="2">Carbohydrate kinase PfkB domain-containing protein</fullName>
    </recommendedName>
</protein>
<feature type="compositionally biased region" description="Low complexity" evidence="1">
    <location>
        <begin position="368"/>
        <end position="381"/>
    </location>
</feature>
<dbReference type="EMBL" id="ML178819">
    <property type="protein sequence ID" value="TFL04039.1"/>
    <property type="molecule type" value="Genomic_DNA"/>
</dbReference>
<organism evidence="3 4">
    <name type="scientific">Pterulicium gracile</name>
    <dbReference type="NCBI Taxonomy" id="1884261"/>
    <lineage>
        <taxon>Eukaryota</taxon>
        <taxon>Fungi</taxon>
        <taxon>Dikarya</taxon>
        <taxon>Basidiomycota</taxon>
        <taxon>Agaricomycotina</taxon>
        <taxon>Agaricomycetes</taxon>
        <taxon>Agaricomycetidae</taxon>
        <taxon>Agaricales</taxon>
        <taxon>Pleurotineae</taxon>
        <taxon>Pterulaceae</taxon>
        <taxon>Pterulicium</taxon>
    </lineage>
</organism>
<dbReference type="Proteomes" id="UP000305067">
    <property type="component" value="Unassembled WGS sequence"/>
</dbReference>
<sequence length="508" mass="54727">MSQSSHHSTVASDPHHRQLNILLSGTLFLTNALNLDSFPTNGSVSRAHSVTKSRGGSAATIASILAQFSGAEPFLSAPLGGNDDARLTHRRLEREGVHLKYCKVWPNVSIPTAWILEGGQTNEQAVINHNPLPDITHEDFISILGPVLAPENYPAYSPGSQSTSPRAHATPSGSNIGQQTPSRPSTVSSATVVGSSLNPAPFDWFHFEGRSVKTTLNNISGVEGLARERKWRSHCIFSIDVGRKARQGVEVLIPHADVIFFSKAYALTVSPHYATSPRSFLLSMSGNAPPHALLIANWGNDGNALLSLPTREYFQSSKWEAPPSNPANRSTRNHPGMADNRLSATPTISEYSVISGSEYYVGGRGTPSSSNFTARSASSYSEAHTDPRFSGHQTEEDYRSAHIEPGPAAPLPAPTATSESVLDEVATQDAFVAGMIYSLSRRLLPDPIGVYTPGGEARNSRSESDRTLRWKLDECLRFATELSGRKAQKTGWDGLGAEMATAGWFSAN</sequence>
<dbReference type="Pfam" id="PF00294">
    <property type="entry name" value="PfkB"/>
    <property type="match status" value="1"/>
</dbReference>
<evidence type="ECO:0000259" key="2">
    <source>
        <dbReference type="Pfam" id="PF00294"/>
    </source>
</evidence>
<dbReference type="InterPro" id="IPR011611">
    <property type="entry name" value="PfkB_dom"/>
</dbReference>
<evidence type="ECO:0000256" key="1">
    <source>
        <dbReference type="SAM" id="MobiDB-lite"/>
    </source>
</evidence>
<feature type="compositionally biased region" description="Basic and acidic residues" evidence="1">
    <location>
        <begin position="383"/>
        <end position="402"/>
    </location>
</feature>
<evidence type="ECO:0000313" key="4">
    <source>
        <dbReference type="Proteomes" id="UP000305067"/>
    </source>
</evidence>
<keyword evidence="4" id="KW-1185">Reference proteome</keyword>
<dbReference type="PANTHER" id="PTHR42774">
    <property type="entry name" value="PHOSPHOTRANSFERASE SYSTEM TRANSPORT PROTEIN"/>
    <property type="match status" value="1"/>
</dbReference>
<evidence type="ECO:0000313" key="3">
    <source>
        <dbReference type="EMBL" id="TFL04039.1"/>
    </source>
</evidence>
<dbReference type="OrthoDB" id="204058at2759"/>
<feature type="region of interest" description="Disordered" evidence="1">
    <location>
        <begin position="366"/>
        <end position="415"/>
    </location>
</feature>
<dbReference type="STRING" id="1884261.A0A5C3QUM2"/>
<name>A0A5C3QUM2_9AGAR</name>
<dbReference type="PANTHER" id="PTHR42774:SF3">
    <property type="entry name" value="KETOHEXOKINASE"/>
    <property type="match status" value="1"/>
</dbReference>
<gene>
    <name evidence="3" type="ORF">BDV98DRAFT_544653</name>
</gene>
<dbReference type="AlphaFoldDB" id="A0A5C3QUM2"/>
<reference evidence="3 4" key="1">
    <citation type="journal article" date="2019" name="Nat. Ecol. Evol.">
        <title>Megaphylogeny resolves global patterns of mushroom evolution.</title>
        <authorList>
            <person name="Varga T."/>
            <person name="Krizsan K."/>
            <person name="Foldi C."/>
            <person name="Dima B."/>
            <person name="Sanchez-Garcia M."/>
            <person name="Sanchez-Ramirez S."/>
            <person name="Szollosi G.J."/>
            <person name="Szarkandi J.G."/>
            <person name="Papp V."/>
            <person name="Albert L."/>
            <person name="Andreopoulos W."/>
            <person name="Angelini C."/>
            <person name="Antonin V."/>
            <person name="Barry K.W."/>
            <person name="Bougher N.L."/>
            <person name="Buchanan P."/>
            <person name="Buyck B."/>
            <person name="Bense V."/>
            <person name="Catcheside P."/>
            <person name="Chovatia M."/>
            <person name="Cooper J."/>
            <person name="Damon W."/>
            <person name="Desjardin D."/>
            <person name="Finy P."/>
            <person name="Geml J."/>
            <person name="Haridas S."/>
            <person name="Hughes K."/>
            <person name="Justo A."/>
            <person name="Karasinski D."/>
            <person name="Kautmanova I."/>
            <person name="Kiss B."/>
            <person name="Kocsube S."/>
            <person name="Kotiranta H."/>
            <person name="LaButti K.M."/>
            <person name="Lechner B.E."/>
            <person name="Liimatainen K."/>
            <person name="Lipzen A."/>
            <person name="Lukacs Z."/>
            <person name="Mihaltcheva S."/>
            <person name="Morgado L.N."/>
            <person name="Niskanen T."/>
            <person name="Noordeloos M.E."/>
            <person name="Ohm R.A."/>
            <person name="Ortiz-Santana B."/>
            <person name="Ovrebo C."/>
            <person name="Racz N."/>
            <person name="Riley R."/>
            <person name="Savchenko A."/>
            <person name="Shiryaev A."/>
            <person name="Soop K."/>
            <person name="Spirin V."/>
            <person name="Szebenyi C."/>
            <person name="Tomsovsky M."/>
            <person name="Tulloss R.E."/>
            <person name="Uehling J."/>
            <person name="Grigoriev I.V."/>
            <person name="Vagvolgyi C."/>
            <person name="Papp T."/>
            <person name="Martin F.M."/>
            <person name="Miettinen O."/>
            <person name="Hibbett D.S."/>
            <person name="Nagy L.G."/>
        </authorList>
    </citation>
    <scope>NUCLEOTIDE SEQUENCE [LARGE SCALE GENOMIC DNA]</scope>
    <source>
        <strain evidence="3 4">CBS 309.79</strain>
    </source>
</reference>
<dbReference type="SUPFAM" id="SSF53613">
    <property type="entry name" value="Ribokinase-like"/>
    <property type="match status" value="1"/>
</dbReference>
<dbReference type="Gene3D" id="3.40.1190.20">
    <property type="match status" value="2"/>
</dbReference>
<accession>A0A5C3QUM2</accession>